<dbReference type="Proteomes" id="UP000030125">
    <property type="component" value="Unassembled WGS sequence"/>
</dbReference>
<protein>
    <submittedName>
        <fullName evidence="1">Uncharacterized protein</fullName>
    </submittedName>
</protein>
<dbReference type="AlphaFoldDB" id="A0A0A2ELN4"/>
<evidence type="ECO:0000313" key="2">
    <source>
        <dbReference type="Proteomes" id="UP000030125"/>
    </source>
</evidence>
<reference evidence="1 2" key="1">
    <citation type="submission" date="2014-08" db="EMBL/GenBank/DDBJ databases">
        <title>Porphyromonas cangingivalis strain:COT-109_OH1386 Genome sequencing.</title>
        <authorList>
            <person name="Wallis C."/>
            <person name="Deusch O."/>
            <person name="O'Flynn C."/>
            <person name="Davis I."/>
            <person name="Jospin G."/>
            <person name="Darling A.E."/>
            <person name="Coil D.A."/>
            <person name="Alexiev A."/>
            <person name="Horsfall A."/>
            <person name="Kirkwood N."/>
            <person name="Harris S."/>
            <person name="Eisen J.A."/>
        </authorList>
    </citation>
    <scope>NUCLEOTIDE SEQUENCE [LARGE SCALE GENOMIC DNA]</scope>
    <source>
        <strain evidence="2">COT-109 OH1386</strain>
    </source>
</reference>
<name>A0A0A2ELN4_PORCN</name>
<comment type="caution">
    <text evidence="1">The sequence shown here is derived from an EMBL/GenBank/DDBJ whole genome shotgun (WGS) entry which is preliminary data.</text>
</comment>
<proteinExistence type="predicted"/>
<keyword evidence="2" id="KW-1185">Reference proteome</keyword>
<accession>A0A0A2ELN4</accession>
<sequence length="115" mass="13149">MPLIDTMTSSSSYVLFQISDTALHLFHNGIDLSLERLQLKVGIRRLSQCHRCDRKLSAQVSDLHFLLPDNGSKSILFGREYAQVFRLRMTQANELIESLLDILYQSFVCSTHAYA</sequence>
<evidence type="ECO:0000313" key="1">
    <source>
        <dbReference type="EMBL" id="KGN79843.1"/>
    </source>
</evidence>
<gene>
    <name evidence="1" type="ORF">HQ35_06650</name>
</gene>
<organism evidence="1 2">
    <name type="scientific">Porphyromonas cangingivalis</name>
    <dbReference type="NCBI Taxonomy" id="36874"/>
    <lineage>
        <taxon>Bacteria</taxon>
        <taxon>Pseudomonadati</taxon>
        <taxon>Bacteroidota</taxon>
        <taxon>Bacteroidia</taxon>
        <taxon>Bacteroidales</taxon>
        <taxon>Porphyromonadaceae</taxon>
        <taxon>Porphyromonas</taxon>
    </lineage>
</organism>
<dbReference type="EMBL" id="JQJD01000045">
    <property type="protein sequence ID" value="KGN79843.1"/>
    <property type="molecule type" value="Genomic_DNA"/>
</dbReference>